<organism evidence="1 2">
    <name type="scientific">Psychromarinibacter sediminicola</name>
    <dbReference type="NCBI Taxonomy" id="3033385"/>
    <lineage>
        <taxon>Bacteria</taxon>
        <taxon>Pseudomonadati</taxon>
        <taxon>Pseudomonadota</taxon>
        <taxon>Alphaproteobacteria</taxon>
        <taxon>Rhodobacterales</taxon>
        <taxon>Paracoccaceae</taxon>
        <taxon>Psychromarinibacter</taxon>
    </lineage>
</organism>
<dbReference type="Proteomes" id="UP001220964">
    <property type="component" value="Unassembled WGS sequence"/>
</dbReference>
<dbReference type="EMBL" id="JARGYC010000045">
    <property type="protein sequence ID" value="MDF0602230.1"/>
    <property type="molecule type" value="Genomic_DNA"/>
</dbReference>
<dbReference type="Pfam" id="PF21810">
    <property type="entry name" value="DUF6880"/>
    <property type="match status" value="1"/>
</dbReference>
<comment type="caution">
    <text evidence="1">The sequence shown here is derived from an EMBL/GenBank/DDBJ whole genome shotgun (WGS) entry which is preliminary data.</text>
</comment>
<gene>
    <name evidence="1" type="ORF">P1J78_15930</name>
</gene>
<feature type="non-terminal residue" evidence="1">
    <location>
        <position position="214"/>
    </location>
</feature>
<reference evidence="1" key="1">
    <citation type="submission" date="2023-03" db="EMBL/GenBank/DDBJ databases">
        <title>Multiphase analysis and comparison of six strains from genera Psychromarinibacter, Lutimaribacter, and Maritimibacter, including a novel species: Psychromarinibacter sediminicola sp. nov.</title>
        <authorList>
            <person name="Wang Y.-H."/>
            <person name="Ye M.-Q."/>
            <person name="Du Z.-J."/>
        </authorList>
    </citation>
    <scope>NUCLEOTIDE SEQUENCE</scope>
    <source>
        <strain evidence="1">C21-152</strain>
    </source>
</reference>
<accession>A0AAE3TB28</accession>
<dbReference type="AlphaFoldDB" id="A0AAE3TB28"/>
<evidence type="ECO:0000313" key="2">
    <source>
        <dbReference type="Proteomes" id="UP001220964"/>
    </source>
</evidence>
<keyword evidence="2" id="KW-1185">Reference proteome</keyword>
<evidence type="ECO:0000313" key="1">
    <source>
        <dbReference type="EMBL" id="MDF0602230.1"/>
    </source>
</evidence>
<name>A0AAE3TB28_9RHOB</name>
<protein>
    <submittedName>
        <fullName evidence="1">Uncharacterized protein</fullName>
    </submittedName>
</protein>
<dbReference type="InterPro" id="IPR049245">
    <property type="entry name" value="DUF6880"/>
</dbReference>
<sequence length="214" mass="23372">MAREVRKRLSTIARARSFIDWKKRKALLDALDTQRRAILEKVAPDDPGEALDLMWQFMGLANPIFDRTDDSSGTIIGLFGDACEDLGGLADAAAPDGAALADQVFDAIQQNGYGQYDGLIGSLAPVLGEAGLAHLKDRVLVLAETPEERPPEDERVVIGWGSGGPVYADEYQERARRSTVAMALNRLLKKSGWKDVIPVAGAGRRVARRCERRV</sequence>
<proteinExistence type="predicted"/>